<keyword evidence="7 14" id="KW-0479">Metal-binding</keyword>
<keyword evidence="16" id="KW-0812">Transmembrane</keyword>
<comment type="caution">
    <text evidence="17">The sequence shown here is derived from an EMBL/GenBank/DDBJ whole genome shotgun (WGS) entry which is preliminary data.</text>
</comment>
<evidence type="ECO:0000313" key="17">
    <source>
        <dbReference type="EMBL" id="CAL1263843.1"/>
    </source>
</evidence>
<organism evidence="17 18">
    <name type="scientific">Larinioides sclopetarius</name>
    <dbReference type="NCBI Taxonomy" id="280406"/>
    <lineage>
        <taxon>Eukaryota</taxon>
        <taxon>Metazoa</taxon>
        <taxon>Ecdysozoa</taxon>
        <taxon>Arthropoda</taxon>
        <taxon>Chelicerata</taxon>
        <taxon>Arachnida</taxon>
        <taxon>Araneae</taxon>
        <taxon>Araneomorphae</taxon>
        <taxon>Entelegynae</taxon>
        <taxon>Araneoidea</taxon>
        <taxon>Araneidae</taxon>
        <taxon>Larinioides</taxon>
    </lineage>
</organism>
<reference evidence="17 18" key="1">
    <citation type="submission" date="2024-04" db="EMBL/GenBank/DDBJ databases">
        <authorList>
            <person name="Rising A."/>
            <person name="Reimegard J."/>
            <person name="Sonavane S."/>
            <person name="Akerstrom W."/>
            <person name="Nylinder S."/>
            <person name="Hedman E."/>
            <person name="Kallberg Y."/>
        </authorList>
    </citation>
    <scope>NUCLEOTIDE SEQUENCE [LARGE SCALE GENOMIC DNA]</scope>
</reference>
<dbReference type="InterPro" id="IPR017972">
    <property type="entry name" value="Cyt_P450_CS"/>
</dbReference>
<evidence type="ECO:0000256" key="7">
    <source>
        <dbReference type="ARBA" id="ARBA00022723"/>
    </source>
</evidence>
<dbReference type="Gene3D" id="1.10.630.10">
    <property type="entry name" value="Cytochrome P450"/>
    <property type="match status" value="1"/>
</dbReference>
<evidence type="ECO:0000256" key="14">
    <source>
        <dbReference type="PIRSR" id="PIRSR602401-1"/>
    </source>
</evidence>
<sequence length="501" mass="57043">MQVNLINNLMEALSPLSLAISIAVLLLALLYFGIKDKGVPPGPVGLPYFGYLPFMSNADCHLKLDALKKKHGDIFSFTCTGRLYINLGSFKAFREALISKSEYFTDRVSGYSLMKDLFRGGIVYMSGEPWKAVRKFFLQVLKERGANSIKTSISDLLYHSIKSTVNDLKAKNGEPVNLIELLTEKCTMIMRLTLFGENGATEEQIKKFNELYTEEVMSMTPLNMLMCGTYAKYFIFPFMPHYSEALKSRRKMVKLIYEIIDEHKATYDANNPRDIIDEYFQERDKRQDKGDPTAEYFTDEALVGSLKQFMGDGVLGVASLASLLIKNVLNFPEEEDKLYKEIVEVIGVDRQPTIEDKSKLTYLNAFLLEAMRTSDFFNIFPTLECTKETTLGGHRIPIGAILLMNFYSTHYDPEVYEEPKKFNPSRYIQTQEKRKPELPLTFGMGKRSCLGEGFVMMQVFLLLATLIQNFHLTLPEGAKEATVEEFMHGNLLICATTRDKN</sequence>
<dbReference type="EMBL" id="CAXIEN010000010">
    <property type="protein sequence ID" value="CAL1263843.1"/>
    <property type="molecule type" value="Genomic_DNA"/>
</dbReference>
<dbReference type="InterPro" id="IPR050182">
    <property type="entry name" value="Cytochrome_P450_fam2"/>
</dbReference>
<evidence type="ECO:0000256" key="8">
    <source>
        <dbReference type="ARBA" id="ARBA00022824"/>
    </source>
</evidence>
<evidence type="ECO:0000256" key="9">
    <source>
        <dbReference type="ARBA" id="ARBA00022848"/>
    </source>
</evidence>
<evidence type="ECO:0000313" key="18">
    <source>
        <dbReference type="Proteomes" id="UP001497382"/>
    </source>
</evidence>
<dbReference type="PANTHER" id="PTHR24300:SF403">
    <property type="entry name" value="CYTOCHROME P450 306A1"/>
    <property type="match status" value="1"/>
</dbReference>
<evidence type="ECO:0000256" key="1">
    <source>
        <dbReference type="ARBA" id="ARBA00001971"/>
    </source>
</evidence>
<protein>
    <recommendedName>
        <fullName evidence="19">Cytochrome P450</fullName>
    </recommendedName>
</protein>
<dbReference type="GO" id="GO:0006805">
    <property type="term" value="P:xenobiotic metabolic process"/>
    <property type="evidence" value="ECO:0007669"/>
    <property type="project" value="TreeGrafter"/>
</dbReference>
<comment type="subcellular location">
    <subcellularLocation>
        <location evidence="4">Endoplasmic reticulum membrane</location>
        <topology evidence="4">Peripheral membrane protein</topology>
    </subcellularLocation>
    <subcellularLocation>
        <location evidence="3">Microsome membrane</location>
        <topology evidence="3">Peripheral membrane protein</topology>
    </subcellularLocation>
</comment>
<dbReference type="FunFam" id="1.10.630.10:FF:000238">
    <property type="entry name" value="Cytochrome P450 2A6"/>
    <property type="match status" value="1"/>
</dbReference>
<evidence type="ECO:0000256" key="3">
    <source>
        <dbReference type="ARBA" id="ARBA00004174"/>
    </source>
</evidence>
<keyword evidence="10 15" id="KW-0560">Oxidoreductase</keyword>
<dbReference type="PANTHER" id="PTHR24300">
    <property type="entry name" value="CYTOCHROME P450 508A4-RELATED"/>
    <property type="match status" value="1"/>
</dbReference>
<proteinExistence type="inferred from homology"/>
<dbReference type="Pfam" id="PF00067">
    <property type="entry name" value="p450"/>
    <property type="match status" value="1"/>
</dbReference>
<dbReference type="GO" id="GO:0005506">
    <property type="term" value="F:iron ion binding"/>
    <property type="evidence" value="ECO:0007669"/>
    <property type="project" value="InterPro"/>
</dbReference>
<evidence type="ECO:0000256" key="2">
    <source>
        <dbReference type="ARBA" id="ARBA00003690"/>
    </source>
</evidence>
<comment type="function">
    <text evidence="2">May be involved in the metabolism of insect hormones and in the breakdown of synthetic insecticides.</text>
</comment>
<dbReference type="InterPro" id="IPR036396">
    <property type="entry name" value="Cyt_P450_sf"/>
</dbReference>
<dbReference type="InterPro" id="IPR002401">
    <property type="entry name" value="Cyt_P450_E_grp-I"/>
</dbReference>
<accession>A0AAV1YXV1</accession>
<comment type="similarity">
    <text evidence="5 15">Belongs to the cytochrome P450 family.</text>
</comment>
<keyword evidence="18" id="KW-1185">Reference proteome</keyword>
<name>A0AAV1YXV1_9ARAC</name>
<comment type="cofactor">
    <cofactor evidence="1 14">
        <name>heme</name>
        <dbReference type="ChEBI" id="CHEBI:30413"/>
    </cofactor>
</comment>
<dbReference type="AlphaFoldDB" id="A0AAV1YXV1"/>
<dbReference type="PRINTS" id="PR00463">
    <property type="entry name" value="EP450I"/>
</dbReference>
<gene>
    <name evidence="17" type="ORF">LARSCL_LOCUS1697</name>
</gene>
<keyword evidence="16" id="KW-1133">Transmembrane helix</keyword>
<evidence type="ECO:0000256" key="11">
    <source>
        <dbReference type="ARBA" id="ARBA00023004"/>
    </source>
</evidence>
<dbReference type="GO" id="GO:0016712">
    <property type="term" value="F:oxidoreductase activity, acting on paired donors, with incorporation or reduction of molecular oxygen, reduced flavin or flavoprotein as one donor, and incorporation of one atom of oxygen"/>
    <property type="evidence" value="ECO:0007669"/>
    <property type="project" value="TreeGrafter"/>
</dbReference>
<evidence type="ECO:0000256" key="13">
    <source>
        <dbReference type="ARBA" id="ARBA00023136"/>
    </source>
</evidence>
<keyword evidence="13 16" id="KW-0472">Membrane</keyword>
<dbReference type="InterPro" id="IPR001128">
    <property type="entry name" value="Cyt_P450"/>
</dbReference>
<keyword evidence="8" id="KW-0256">Endoplasmic reticulum</keyword>
<dbReference type="PROSITE" id="PS00086">
    <property type="entry name" value="CYTOCHROME_P450"/>
    <property type="match status" value="1"/>
</dbReference>
<evidence type="ECO:0000256" key="4">
    <source>
        <dbReference type="ARBA" id="ARBA00004406"/>
    </source>
</evidence>
<evidence type="ECO:0000256" key="6">
    <source>
        <dbReference type="ARBA" id="ARBA00022617"/>
    </source>
</evidence>
<dbReference type="GO" id="GO:0005789">
    <property type="term" value="C:endoplasmic reticulum membrane"/>
    <property type="evidence" value="ECO:0007669"/>
    <property type="project" value="UniProtKB-SubCell"/>
</dbReference>
<dbReference type="PRINTS" id="PR00385">
    <property type="entry name" value="P450"/>
</dbReference>
<keyword evidence="9" id="KW-0492">Microsome</keyword>
<evidence type="ECO:0000256" key="10">
    <source>
        <dbReference type="ARBA" id="ARBA00023002"/>
    </source>
</evidence>
<evidence type="ECO:0000256" key="5">
    <source>
        <dbReference type="ARBA" id="ARBA00010617"/>
    </source>
</evidence>
<dbReference type="Proteomes" id="UP001497382">
    <property type="component" value="Unassembled WGS sequence"/>
</dbReference>
<keyword evidence="12 15" id="KW-0503">Monooxygenase</keyword>
<feature type="binding site" description="axial binding residue" evidence="14">
    <location>
        <position position="449"/>
    </location>
    <ligand>
        <name>heme</name>
        <dbReference type="ChEBI" id="CHEBI:30413"/>
    </ligand>
    <ligandPart>
        <name>Fe</name>
        <dbReference type="ChEBI" id="CHEBI:18248"/>
    </ligandPart>
</feature>
<evidence type="ECO:0008006" key="19">
    <source>
        <dbReference type="Google" id="ProtNLM"/>
    </source>
</evidence>
<dbReference type="GO" id="GO:0006082">
    <property type="term" value="P:organic acid metabolic process"/>
    <property type="evidence" value="ECO:0007669"/>
    <property type="project" value="TreeGrafter"/>
</dbReference>
<dbReference type="GO" id="GO:0020037">
    <property type="term" value="F:heme binding"/>
    <property type="evidence" value="ECO:0007669"/>
    <property type="project" value="InterPro"/>
</dbReference>
<keyword evidence="11 14" id="KW-0408">Iron</keyword>
<evidence type="ECO:0000256" key="16">
    <source>
        <dbReference type="SAM" id="Phobius"/>
    </source>
</evidence>
<feature type="transmembrane region" description="Helical" evidence="16">
    <location>
        <begin position="12"/>
        <end position="32"/>
    </location>
</feature>
<keyword evidence="6 14" id="KW-0349">Heme</keyword>
<evidence type="ECO:0000256" key="15">
    <source>
        <dbReference type="RuleBase" id="RU000461"/>
    </source>
</evidence>
<evidence type="ECO:0000256" key="12">
    <source>
        <dbReference type="ARBA" id="ARBA00023033"/>
    </source>
</evidence>
<dbReference type="SUPFAM" id="SSF48264">
    <property type="entry name" value="Cytochrome P450"/>
    <property type="match status" value="1"/>
</dbReference>
<dbReference type="GO" id="GO:0008395">
    <property type="term" value="F:steroid hydroxylase activity"/>
    <property type="evidence" value="ECO:0007669"/>
    <property type="project" value="TreeGrafter"/>
</dbReference>